<dbReference type="EMBL" id="CP044328">
    <property type="protein sequence ID" value="QGM93504.1"/>
    <property type="molecule type" value="Genomic_DNA"/>
</dbReference>
<dbReference type="InterPro" id="IPR002052">
    <property type="entry name" value="DNA_methylase_N6_adenine_CS"/>
</dbReference>
<evidence type="ECO:0000256" key="2">
    <source>
        <dbReference type="ARBA" id="ARBA00022691"/>
    </source>
</evidence>
<proteinExistence type="predicted"/>
<reference evidence="5" key="1">
    <citation type="submission" date="2019-09" db="EMBL/GenBank/DDBJ databases">
        <title>Isolation and complete genome sequencing of Methylocystis species.</title>
        <authorList>
            <person name="Rumah B.L."/>
            <person name="Stead C.E."/>
            <person name="Stevens B.C."/>
            <person name="Minton N.P."/>
            <person name="Grosse-Honebrink A."/>
            <person name="Zhang Y."/>
        </authorList>
    </citation>
    <scope>NUCLEOTIDE SEQUENCE [LARGE SCALE GENOMIC DNA]</scope>
    <source>
        <strain evidence="5">BRCS1</strain>
    </source>
</reference>
<feature type="domain" description="Methyltransferase small" evidence="3">
    <location>
        <begin position="150"/>
        <end position="269"/>
    </location>
</feature>
<dbReference type="CDD" id="cd02440">
    <property type="entry name" value="AdoMet_MTases"/>
    <property type="match status" value="1"/>
</dbReference>
<name>A0ABX6EGI5_9HYPH</name>
<dbReference type="PANTHER" id="PTHR18895:SF74">
    <property type="entry name" value="MTRF1L RELEASE FACTOR GLUTAMINE METHYLTRANSFERASE"/>
    <property type="match status" value="1"/>
</dbReference>
<evidence type="ECO:0000313" key="5">
    <source>
        <dbReference type="Proteomes" id="UP000424673"/>
    </source>
</evidence>
<evidence type="ECO:0000259" key="3">
    <source>
        <dbReference type="Pfam" id="PF05175"/>
    </source>
</evidence>
<dbReference type="InterPro" id="IPR029063">
    <property type="entry name" value="SAM-dependent_MTases_sf"/>
</dbReference>
<keyword evidence="1 4" id="KW-0489">Methyltransferase</keyword>
<dbReference type="Gene3D" id="3.40.50.150">
    <property type="entry name" value="Vaccinia Virus protein VP39"/>
    <property type="match status" value="1"/>
</dbReference>
<dbReference type="InterPro" id="IPR050320">
    <property type="entry name" value="N5-glutamine_MTase"/>
</dbReference>
<gene>
    <name evidence="4" type="ORF">F7D13_05410</name>
</gene>
<sequence>MQLDLCSDETATAPSTATHQGLSVADEALLRLGAFLRDQNYRFTTTTPLTHNRILQRPAVDGSNLTRAFGWSLPFSASDLPASMLRTLAEAKALAHCNGLLRSKVRFSTLKNQLFAHSAFPTDAADSVFFGPDTYRFARCVESVLNPQPLSASAPRRFVDIGCGSGAGGIFAASLMRPGVELLLADINPQAVRYARVNAALNGLKRTQAIHSDLFQNAGGPFDYIIANPPYLVDDYQRLYRHGGGEFGISLSVDIVREGIPHLTESGRLLLYTGSPIVGGVDQFLAAVTPILDASPVTFDYEEVDPDVFGEELERPAYDNVDRIAAVFLNIKKEG</sequence>
<keyword evidence="5" id="KW-1185">Reference proteome</keyword>
<dbReference type="GO" id="GO:0032259">
    <property type="term" value="P:methylation"/>
    <property type="evidence" value="ECO:0007669"/>
    <property type="project" value="UniProtKB-KW"/>
</dbReference>
<dbReference type="Pfam" id="PF05175">
    <property type="entry name" value="MTS"/>
    <property type="match status" value="1"/>
</dbReference>
<protein>
    <submittedName>
        <fullName evidence="4">Class I SAM-dependent methyltransferase</fullName>
    </submittedName>
</protein>
<dbReference type="GO" id="GO:0008168">
    <property type="term" value="F:methyltransferase activity"/>
    <property type="evidence" value="ECO:0007669"/>
    <property type="project" value="UniProtKB-KW"/>
</dbReference>
<dbReference type="PANTHER" id="PTHR18895">
    <property type="entry name" value="HEMK METHYLTRANSFERASE"/>
    <property type="match status" value="1"/>
</dbReference>
<evidence type="ECO:0000313" key="4">
    <source>
        <dbReference type="EMBL" id="QGM93504.1"/>
    </source>
</evidence>
<accession>A0ABX6EGI5</accession>
<keyword evidence="1 4" id="KW-0808">Transferase</keyword>
<reference evidence="4 5" key="2">
    <citation type="journal article" date="2021" name="AMB Express">
        <title>Isolation and characterisation of Methylocystis spp. for poly-3-hydroxybutyrate production using waste methane feedstocks.</title>
        <authorList>
            <person name="Rumah B.L."/>
            <person name="Stead C.E."/>
            <person name="Claxton Stevens B.H."/>
            <person name="Minton N.P."/>
            <person name="Grosse-Honebrink A."/>
            <person name="Zhang Y."/>
        </authorList>
    </citation>
    <scope>NUCLEOTIDE SEQUENCE [LARGE SCALE GENOMIC DNA]</scope>
    <source>
        <strain evidence="4 5">BRCS1</strain>
    </source>
</reference>
<dbReference type="PROSITE" id="PS00092">
    <property type="entry name" value="N6_MTASE"/>
    <property type="match status" value="1"/>
</dbReference>
<evidence type="ECO:0000256" key="1">
    <source>
        <dbReference type="ARBA" id="ARBA00022603"/>
    </source>
</evidence>
<organism evidence="4 5">
    <name type="scientific">Methylocystis rosea</name>
    <dbReference type="NCBI Taxonomy" id="173366"/>
    <lineage>
        <taxon>Bacteria</taxon>
        <taxon>Pseudomonadati</taxon>
        <taxon>Pseudomonadota</taxon>
        <taxon>Alphaproteobacteria</taxon>
        <taxon>Hyphomicrobiales</taxon>
        <taxon>Methylocystaceae</taxon>
        <taxon>Methylocystis</taxon>
    </lineage>
</organism>
<dbReference type="SUPFAM" id="SSF53335">
    <property type="entry name" value="S-adenosyl-L-methionine-dependent methyltransferases"/>
    <property type="match status" value="1"/>
</dbReference>
<dbReference type="InterPro" id="IPR007848">
    <property type="entry name" value="Small_mtfrase_dom"/>
</dbReference>
<dbReference type="RefSeq" id="WP_154451297.1">
    <property type="nucleotide sequence ID" value="NZ_CP044328.1"/>
</dbReference>
<dbReference type="Proteomes" id="UP000424673">
    <property type="component" value="Chromosome"/>
</dbReference>
<keyword evidence="2" id="KW-0949">S-adenosyl-L-methionine</keyword>